<organism evidence="9 10">
    <name type="scientific">Bordetella genomosp. 4</name>
    <dbReference type="NCBI Taxonomy" id="463044"/>
    <lineage>
        <taxon>Bacteria</taxon>
        <taxon>Pseudomonadati</taxon>
        <taxon>Pseudomonadota</taxon>
        <taxon>Betaproteobacteria</taxon>
        <taxon>Burkholderiales</taxon>
        <taxon>Alcaligenaceae</taxon>
        <taxon>Bordetella</taxon>
    </lineage>
</organism>
<dbReference type="PANTHER" id="PTHR48090">
    <property type="entry name" value="UNDECAPRENYL-PHOSPHATE 4-DEOXY-4-FORMAMIDO-L-ARABINOSE TRANSFERASE-RELATED"/>
    <property type="match status" value="1"/>
</dbReference>
<keyword evidence="5 7" id="KW-1133">Transmembrane helix</keyword>
<reference evidence="9 10" key="1">
    <citation type="submission" date="2017-05" db="EMBL/GenBank/DDBJ databases">
        <title>Complete and WGS of Bordetella genogroups.</title>
        <authorList>
            <person name="Spilker T."/>
            <person name="LiPuma J."/>
        </authorList>
    </citation>
    <scope>NUCLEOTIDE SEQUENCE [LARGE SCALE GENOMIC DNA]</scope>
    <source>
        <strain evidence="9 10">AU9919</strain>
    </source>
</reference>
<keyword evidence="4 7" id="KW-0812">Transmembrane</keyword>
<evidence type="ECO:0000256" key="4">
    <source>
        <dbReference type="ARBA" id="ARBA00022692"/>
    </source>
</evidence>
<dbReference type="InterPro" id="IPR001173">
    <property type="entry name" value="Glyco_trans_2-like"/>
</dbReference>
<keyword evidence="3 9" id="KW-0808">Transferase</keyword>
<dbReference type="PANTHER" id="PTHR48090:SF1">
    <property type="entry name" value="PROPHAGE BACTOPRENOL GLUCOSYL TRANSFERASE HOMOLOG"/>
    <property type="match status" value="1"/>
</dbReference>
<evidence type="ECO:0000256" key="1">
    <source>
        <dbReference type="ARBA" id="ARBA00004141"/>
    </source>
</evidence>
<evidence type="ECO:0000256" key="2">
    <source>
        <dbReference type="ARBA" id="ARBA00022676"/>
    </source>
</evidence>
<dbReference type="OrthoDB" id="9811884at2"/>
<protein>
    <submittedName>
        <fullName evidence="9">Glycosyltransferase</fullName>
    </submittedName>
</protein>
<evidence type="ECO:0000313" key="9">
    <source>
        <dbReference type="EMBL" id="OZI57551.1"/>
    </source>
</evidence>
<evidence type="ECO:0000256" key="6">
    <source>
        <dbReference type="ARBA" id="ARBA00023136"/>
    </source>
</evidence>
<feature type="transmembrane region" description="Helical" evidence="7">
    <location>
        <begin position="263"/>
        <end position="283"/>
    </location>
</feature>
<dbReference type="EMBL" id="NEVQ01000012">
    <property type="protein sequence ID" value="OZI57551.1"/>
    <property type="molecule type" value="Genomic_DNA"/>
</dbReference>
<accession>A0A261U7H9</accession>
<dbReference type="AlphaFoldDB" id="A0A261U7H9"/>
<dbReference type="Gene3D" id="3.90.550.10">
    <property type="entry name" value="Spore Coat Polysaccharide Biosynthesis Protein SpsA, Chain A"/>
    <property type="match status" value="1"/>
</dbReference>
<dbReference type="GO" id="GO:0005886">
    <property type="term" value="C:plasma membrane"/>
    <property type="evidence" value="ECO:0007669"/>
    <property type="project" value="TreeGrafter"/>
</dbReference>
<dbReference type="RefSeq" id="WP_094820513.1">
    <property type="nucleotide sequence ID" value="NZ_NEVO01000005.1"/>
</dbReference>
<proteinExistence type="predicted"/>
<dbReference type="GO" id="GO:0016757">
    <property type="term" value="F:glycosyltransferase activity"/>
    <property type="evidence" value="ECO:0007669"/>
    <property type="project" value="UniProtKB-KW"/>
</dbReference>
<gene>
    <name evidence="9" type="ORF">CAL20_09200</name>
</gene>
<sequence>MALEFRLDTQAHALPTPSIAAPLVTTSSRSDKFSDARISCVIPCLNECDNLHLLLPALRQELKSLSTQWEIIVIDDGSTDGTEDLMTEWTVHDGMRYLQLSRNFGKEAALSAGFEAADGDVVICLDADLQHPTALIGPMLERWRSGADMVYAVREHRDDESWIKRTGSQWFYRLMSGTHGVQVPAHAGDFRLMDRRVIEALMALPERTRFMKGLYAWVGFRSEALPYTPDVRANGASRYNTWRLVRLALTGLTAFTTWPLRMVSLLGCVFALLSFAYGGYLVLDYLINGNHISGWTTIVTALLFFAGVNLISLGVVGEYVARIFDEVKGRPLFVVRQRRGRARRASSARVQP</sequence>
<dbReference type="InterPro" id="IPR050256">
    <property type="entry name" value="Glycosyltransferase_2"/>
</dbReference>
<comment type="caution">
    <text evidence="9">The sequence shown here is derived from an EMBL/GenBank/DDBJ whole genome shotgun (WGS) entry which is preliminary data.</text>
</comment>
<evidence type="ECO:0000259" key="8">
    <source>
        <dbReference type="Pfam" id="PF00535"/>
    </source>
</evidence>
<evidence type="ECO:0000313" key="10">
    <source>
        <dbReference type="Proteomes" id="UP000216885"/>
    </source>
</evidence>
<evidence type="ECO:0000256" key="3">
    <source>
        <dbReference type="ARBA" id="ARBA00022679"/>
    </source>
</evidence>
<comment type="subcellular location">
    <subcellularLocation>
        <location evidence="1">Membrane</location>
        <topology evidence="1">Multi-pass membrane protein</topology>
    </subcellularLocation>
</comment>
<dbReference type="InterPro" id="IPR029044">
    <property type="entry name" value="Nucleotide-diphossugar_trans"/>
</dbReference>
<dbReference type="Proteomes" id="UP000216885">
    <property type="component" value="Unassembled WGS sequence"/>
</dbReference>
<name>A0A261U7H9_9BORD</name>
<dbReference type="Pfam" id="PF00535">
    <property type="entry name" value="Glycos_transf_2"/>
    <property type="match status" value="1"/>
</dbReference>
<feature type="transmembrane region" description="Helical" evidence="7">
    <location>
        <begin position="295"/>
        <end position="321"/>
    </location>
</feature>
<keyword evidence="6 7" id="KW-0472">Membrane</keyword>
<dbReference type="CDD" id="cd04187">
    <property type="entry name" value="DPM1_like_bac"/>
    <property type="match status" value="1"/>
</dbReference>
<evidence type="ECO:0000256" key="7">
    <source>
        <dbReference type="SAM" id="Phobius"/>
    </source>
</evidence>
<keyword evidence="2" id="KW-0328">Glycosyltransferase</keyword>
<dbReference type="SUPFAM" id="SSF53448">
    <property type="entry name" value="Nucleotide-diphospho-sugar transferases"/>
    <property type="match status" value="1"/>
</dbReference>
<evidence type="ECO:0000256" key="5">
    <source>
        <dbReference type="ARBA" id="ARBA00022989"/>
    </source>
</evidence>
<keyword evidence="10" id="KW-1185">Reference proteome</keyword>
<feature type="domain" description="Glycosyltransferase 2-like" evidence="8">
    <location>
        <begin position="39"/>
        <end position="200"/>
    </location>
</feature>